<dbReference type="PANTHER" id="PTHR45789:SF2">
    <property type="entry name" value="FI18025P1"/>
    <property type="match status" value="1"/>
</dbReference>
<dbReference type="OrthoDB" id="6247875at2759"/>
<dbReference type="AlphaFoldDB" id="A0A8H7QTG4"/>
<keyword evidence="1 3" id="KW-0238">DNA-binding</keyword>
<evidence type="ECO:0000256" key="2">
    <source>
        <dbReference type="ARBA" id="ARBA00023242"/>
    </source>
</evidence>
<evidence type="ECO:0000256" key="3">
    <source>
        <dbReference type="PROSITE-ProRule" id="PRU00267"/>
    </source>
</evidence>
<accession>A0A8H7QTG4</accession>
<feature type="domain" description="HMG box" evidence="4">
    <location>
        <begin position="10"/>
        <end position="78"/>
    </location>
</feature>
<name>A0A8H7QTG4_9FUNG</name>
<dbReference type="InterPro" id="IPR009071">
    <property type="entry name" value="HMG_box_dom"/>
</dbReference>
<gene>
    <name evidence="5" type="ORF">INT47_008993</name>
</gene>
<dbReference type="PANTHER" id="PTHR45789">
    <property type="entry name" value="FI18025P1"/>
    <property type="match status" value="1"/>
</dbReference>
<proteinExistence type="predicted"/>
<keyword evidence="2 3" id="KW-0539">Nucleus</keyword>
<evidence type="ECO:0000313" key="6">
    <source>
        <dbReference type="Proteomes" id="UP000603453"/>
    </source>
</evidence>
<evidence type="ECO:0000313" key="5">
    <source>
        <dbReference type="EMBL" id="KAG2198416.1"/>
    </source>
</evidence>
<dbReference type="SUPFAM" id="SSF47095">
    <property type="entry name" value="HMG-box"/>
    <property type="match status" value="1"/>
</dbReference>
<dbReference type="Pfam" id="PF00505">
    <property type="entry name" value="HMG_box"/>
    <property type="match status" value="1"/>
</dbReference>
<dbReference type="GO" id="GO:0005634">
    <property type="term" value="C:nucleus"/>
    <property type="evidence" value="ECO:0007669"/>
    <property type="project" value="UniProtKB-UniRule"/>
</dbReference>
<dbReference type="GO" id="GO:0000978">
    <property type="term" value="F:RNA polymerase II cis-regulatory region sequence-specific DNA binding"/>
    <property type="evidence" value="ECO:0007669"/>
    <property type="project" value="TreeGrafter"/>
</dbReference>
<sequence>MTKSSTAAKIPRPMNCFMTFRVEKQREILSQCPGANHRDISKIVAKWWRDIPDDKKEPYRVKAAIAKVKHLEQYPNYKYRPQKKTLKTRPYKKRPENEFTARDYQNKHQLFSLYHDGKVADIDNTECLLDVQPKKVDNEQQLKMEPAVEQQPVVEQQKEEIYLAYPSGDTDIYQTANLLSAPSYNGLDYSTGLLYPPVNDMMYTTGSTVPSAYSASSSPYSVGYYYPENEVNYQQVFGENYGFVQPVTPSYSVPSHINLFDNQFYELNQQHQFLYTTTIDSSECLAQPTNMAAPSLLTAPFYYQ</sequence>
<organism evidence="5 6">
    <name type="scientific">Mucor saturninus</name>
    <dbReference type="NCBI Taxonomy" id="64648"/>
    <lineage>
        <taxon>Eukaryota</taxon>
        <taxon>Fungi</taxon>
        <taxon>Fungi incertae sedis</taxon>
        <taxon>Mucoromycota</taxon>
        <taxon>Mucoromycotina</taxon>
        <taxon>Mucoromycetes</taxon>
        <taxon>Mucorales</taxon>
        <taxon>Mucorineae</taxon>
        <taxon>Mucoraceae</taxon>
        <taxon>Mucor</taxon>
    </lineage>
</organism>
<dbReference type="PROSITE" id="PS50118">
    <property type="entry name" value="HMG_BOX_2"/>
    <property type="match status" value="1"/>
</dbReference>
<feature type="DNA-binding region" description="HMG box" evidence="3">
    <location>
        <begin position="10"/>
        <end position="78"/>
    </location>
</feature>
<dbReference type="EMBL" id="JAEPRD010000111">
    <property type="protein sequence ID" value="KAG2198416.1"/>
    <property type="molecule type" value="Genomic_DNA"/>
</dbReference>
<evidence type="ECO:0000256" key="1">
    <source>
        <dbReference type="ARBA" id="ARBA00023125"/>
    </source>
</evidence>
<dbReference type="Proteomes" id="UP000603453">
    <property type="component" value="Unassembled WGS sequence"/>
</dbReference>
<dbReference type="InterPro" id="IPR051356">
    <property type="entry name" value="SOX/SOX-like_TF"/>
</dbReference>
<dbReference type="InterPro" id="IPR036910">
    <property type="entry name" value="HMG_box_dom_sf"/>
</dbReference>
<keyword evidence="6" id="KW-1185">Reference proteome</keyword>
<comment type="caution">
    <text evidence="5">The sequence shown here is derived from an EMBL/GenBank/DDBJ whole genome shotgun (WGS) entry which is preliminary data.</text>
</comment>
<dbReference type="CDD" id="cd01389">
    <property type="entry name" value="HMG-box_ROX1-like"/>
    <property type="match status" value="1"/>
</dbReference>
<dbReference type="Gene3D" id="1.10.30.10">
    <property type="entry name" value="High mobility group box domain"/>
    <property type="match status" value="1"/>
</dbReference>
<dbReference type="SMART" id="SM00398">
    <property type="entry name" value="HMG"/>
    <property type="match status" value="1"/>
</dbReference>
<reference evidence="5" key="1">
    <citation type="submission" date="2020-12" db="EMBL/GenBank/DDBJ databases">
        <title>Metabolic potential, ecology and presence of endohyphal bacteria is reflected in genomic diversity of Mucoromycotina.</title>
        <authorList>
            <person name="Muszewska A."/>
            <person name="Okrasinska A."/>
            <person name="Steczkiewicz K."/>
            <person name="Drgas O."/>
            <person name="Orlowska M."/>
            <person name="Perlinska-Lenart U."/>
            <person name="Aleksandrzak-Piekarczyk T."/>
            <person name="Szatraj K."/>
            <person name="Zielenkiewicz U."/>
            <person name="Pilsyk S."/>
            <person name="Malc E."/>
            <person name="Mieczkowski P."/>
            <person name="Kruszewska J.S."/>
            <person name="Biernat P."/>
            <person name="Pawlowska J."/>
        </authorList>
    </citation>
    <scope>NUCLEOTIDE SEQUENCE</scope>
    <source>
        <strain evidence="5">WA0000017839</strain>
    </source>
</reference>
<protein>
    <recommendedName>
        <fullName evidence="4">HMG box domain-containing protein</fullName>
    </recommendedName>
</protein>
<dbReference type="GO" id="GO:0000981">
    <property type="term" value="F:DNA-binding transcription factor activity, RNA polymerase II-specific"/>
    <property type="evidence" value="ECO:0007669"/>
    <property type="project" value="TreeGrafter"/>
</dbReference>
<evidence type="ECO:0000259" key="4">
    <source>
        <dbReference type="PROSITE" id="PS50118"/>
    </source>
</evidence>